<dbReference type="InterPro" id="IPR002502">
    <property type="entry name" value="Amidase_domain"/>
</dbReference>
<protein>
    <recommendedName>
        <fullName evidence="3">N-acetylmuramoyl-L-alanine amidase</fullName>
        <ecNumber evidence="3">3.5.1.28</ecNumber>
    </recommendedName>
</protein>
<dbReference type="RefSeq" id="WP_105194632.1">
    <property type="nucleotide sequence ID" value="NZ_PSZN01000024.1"/>
</dbReference>
<dbReference type="GO" id="GO:0008745">
    <property type="term" value="F:N-acetylmuramoyl-L-alanine amidase activity"/>
    <property type="evidence" value="ECO:0007669"/>
    <property type="project" value="UniProtKB-EC"/>
</dbReference>
<comment type="caution">
    <text evidence="7">The sequence shown here is derived from an EMBL/GenBank/DDBJ whole genome shotgun (WGS) entry which is preliminary data.</text>
</comment>
<feature type="domain" description="N-acetylmuramoyl-L-alanine amidase" evidence="6">
    <location>
        <begin position="59"/>
        <end position="199"/>
    </location>
</feature>
<keyword evidence="8" id="KW-1185">Reference proteome</keyword>
<sequence length="301" mass="34933">MKHILFLSLICIFLTSCGSSKKIMVQTKVIHDTVYVTDINPKYHVITEAKLPNYVISKEYFPSQAYDDRIKFLVLHYTVSDYPTSIKILTKKNVSAHYLIPDTPNDTIQLLVSEDKRSYHAGYSAWNGRENLNDTSIGIEIVNKGYVKVGDSLIFQPYYDFQIKKIAALAQNIISRYDIDPTYVVGHSDIAPLRKQDPGPLFPWKTLYTQYNIGAWYNDADKELFLEKFIYDTYPYNSALEFQKGLQKYGYKIDNTGEWDKNTKDIVRAFQWHFRPEKADGIVDAETWAILQALNKKYRSK</sequence>
<organism evidence="7 8">
    <name type="scientific">Apibacter adventoris</name>
    <dbReference type="NCBI Taxonomy" id="1679466"/>
    <lineage>
        <taxon>Bacteria</taxon>
        <taxon>Pseudomonadati</taxon>
        <taxon>Bacteroidota</taxon>
        <taxon>Flavobacteriia</taxon>
        <taxon>Flavobacteriales</taxon>
        <taxon>Weeksellaceae</taxon>
        <taxon>Apibacter</taxon>
    </lineage>
</organism>
<evidence type="ECO:0000256" key="3">
    <source>
        <dbReference type="ARBA" id="ARBA00011901"/>
    </source>
</evidence>
<accession>A0A2S8ACJ6</accession>
<dbReference type="GO" id="GO:0009253">
    <property type="term" value="P:peptidoglycan catabolic process"/>
    <property type="evidence" value="ECO:0007669"/>
    <property type="project" value="InterPro"/>
</dbReference>
<evidence type="ECO:0000256" key="5">
    <source>
        <dbReference type="ARBA" id="ARBA00023316"/>
    </source>
</evidence>
<name>A0A2S8ACJ6_9FLAO</name>
<keyword evidence="5" id="KW-0961">Cell wall biogenesis/degradation</keyword>
<dbReference type="Gene3D" id="3.40.80.10">
    <property type="entry name" value="Peptidoglycan recognition protein-like"/>
    <property type="match status" value="1"/>
</dbReference>
<dbReference type="EMBL" id="PSZM01000037">
    <property type="protein sequence ID" value="PQL92684.1"/>
    <property type="molecule type" value="Genomic_DNA"/>
</dbReference>
<dbReference type="InterPro" id="IPR051206">
    <property type="entry name" value="NAMLAA_amidase_2"/>
</dbReference>
<dbReference type="SUPFAM" id="SSF47090">
    <property type="entry name" value="PGBD-like"/>
    <property type="match status" value="1"/>
</dbReference>
<dbReference type="PROSITE" id="PS51257">
    <property type="entry name" value="PROKAR_LIPOPROTEIN"/>
    <property type="match status" value="1"/>
</dbReference>
<dbReference type="SMART" id="SM00644">
    <property type="entry name" value="Ami_2"/>
    <property type="match status" value="1"/>
</dbReference>
<keyword evidence="4" id="KW-0378">Hydrolase</keyword>
<evidence type="ECO:0000256" key="4">
    <source>
        <dbReference type="ARBA" id="ARBA00022801"/>
    </source>
</evidence>
<comment type="catalytic activity">
    <reaction evidence="1">
        <text>Hydrolyzes the link between N-acetylmuramoyl residues and L-amino acid residues in certain cell-wall glycopeptides.</text>
        <dbReference type="EC" id="3.5.1.28"/>
    </reaction>
</comment>
<dbReference type="InterPro" id="IPR036366">
    <property type="entry name" value="PGBDSf"/>
</dbReference>
<dbReference type="Gene3D" id="1.10.101.10">
    <property type="entry name" value="PGBD-like superfamily/PGBD"/>
    <property type="match status" value="1"/>
</dbReference>
<dbReference type="GO" id="GO:0009254">
    <property type="term" value="P:peptidoglycan turnover"/>
    <property type="evidence" value="ECO:0007669"/>
    <property type="project" value="TreeGrafter"/>
</dbReference>
<dbReference type="InterPro" id="IPR036505">
    <property type="entry name" value="Amidase/PGRP_sf"/>
</dbReference>
<dbReference type="CDD" id="cd06583">
    <property type="entry name" value="PGRP"/>
    <property type="match status" value="1"/>
</dbReference>
<dbReference type="Proteomes" id="UP000238042">
    <property type="component" value="Unassembled WGS sequence"/>
</dbReference>
<proteinExistence type="inferred from homology"/>
<dbReference type="PANTHER" id="PTHR30417:SF1">
    <property type="entry name" value="N-ACETYLMURAMOYL-L-ALANINE AMIDASE AMID"/>
    <property type="match status" value="1"/>
</dbReference>
<dbReference type="AlphaFoldDB" id="A0A2S8ACJ6"/>
<evidence type="ECO:0000259" key="6">
    <source>
        <dbReference type="SMART" id="SM00644"/>
    </source>
</evidence>
<dbReference type="GO" id="GO:0071555">
    <property type="term" value="P:cell wall organization"/>
    <property type="evidence" value="ECO:0007669"/>
    <property type="project" value="UniProtKB-KW"/>
</dbReference>
<gene>
    <name evidence="7" type="ORF">C4S77_06590</name>
</gene>
<dbReference type="InterPro" id="IPR036365">
    <property type="entry name" value="PGBD-like_sf"/>
</dbReference>
<reference evidence="7 8" key="1">
    <citation type="submission" date="2018-02" db="EMBL/GenBank/DDBJ databases">
        <title>Genome sequences of Apibacter spp., gut symbionts of Asian honey bees.</title>
        <authorList>
            <person name="Kwong W.K."/>
            <person name="Steele M.I."/>
            <person name="Moran N.A."/>
        </authorList>
    </citation>
    <scope>NUCLEOTIDE SEQUENCE [LARGE SCALE GENOMIC DNA]</scope>
    <source>
        <strain evidence="8">wkB301</strain>
    </source>
</reference>
<comment type="similarity">
    <text evidence="2">Belongs to the N-acetylmuramoyl-L-alanine amidase 2 family.</text>
</comment>
<evidence type="ECO:0000313" key="8">
    <source>
        <dbReference type="Proteomes" id="UP000238042"/>
    </source>
</evidence>
<dbReference type="PANTHER" id="PTHR30417">
    <property type="entry name" value="N-ACETYLMURAMOYL-L-ALANINE AMIDASE AMID"/>
    <property type="match status" value="1"/>
</dbReference>
<evidence type="ECO:0000313" key="7">
    <source>
        <dbReference type="EMBL" id="PQL92684.1"/>
    </source>
</evidence>
<dbReference type="EC" id="3.5.1.28" evidence="3"/>
<evidence type="ECO:0000256" key="2">
    <source>
        <dbReference type="ARBA" id="ARBA00007553"/>
    </source>
</evidence>
<evidence type="ECO:0000256" key="1">
    <source>
        <dbReference type="ARBA" id="ARBA00001561"/>
    </source>
</evidence>
<dbReference type="Pfam" id="PF01510">
    <property type="entry name" value="Amidase_2"/>
    <property type="match status" value="1"/>
</dbReference>
<dbReference type="FunFam" id="3.40.80.10:FF:000003">
    <property type="entry name" value="N-acetylmuramoyl-L-alanine amidase"/>
    <property type="match status" value="1"/>
</dbReference>
<dbReference type="SUPFAM" id="SSF55846">
    <property type="entry name" value="N-acetylmuramoyl-L-alanine amidase-like"/>
    <property type="match status" value="1"/>
</dbReference>
<dbReference type="Pfam" id="PF01471">
    <property type="entry name" value="PG_binding_1"/>
    <property type="match status" value="1"/>
</dbReference>
<dbReference type="GO" id="GO:0019867">
    <property type="term" value="C:outer membrane"/>
    <property type="evidence" value="ECO:0007669"/>
    <property type="project" value="TreeGrafter"/>
</dbReference>
<dbReference type="OrthoDB" id="9794842at2"/>
<dbReference type="InterPro" id="IPR002477">
    <property type="entry name" value="Peptidoglycan-bd-like"/>
</dbReference>